<dbReference type="AlphaFoldDB" id="A0A5C0B6M6"/>
<name>A0A5C0B6M6_9BURK</name>
<reference evidence="4 5" key="1">
    <citation type="submission" date="2019-08" db="EMBL/GenBank/DDBJ databases">
        <title>Amphibian skin-associated Pigmentiphaga: genome sequence and occurrence across geography and hosts.</title>
        <authorList>
            <person name="Bletz M.C."/>
            <person name="Bunk B."/>
            <person name="Sproeer C."/>
            <person name="Biwer P."/>
            <person name="Reiter S."/>
            <person name="Rabemananjara F.C.E."/>
            <person name="Schulz S."/>
            <person name="Overmann J."/>
            <person name="Vences M."/>
        </authorList>
    </citation>
    <scope>NUCLEOTIDE SEQUENCE [LARGE SCALE GENOMIC DNA]</scope>
    <source>
        <strain evidence="4 5">Mada1488</strain>
    </source>
</reference>
<dbReference type="PANTHER" id="PTHR47197:SF3">
    <property type="entry name" value="DIHYDRO-HEME D1 DEHYDROGENASE"/>
    <property type="match status" value="1"/>
</dbReference>
<evidence type="ECO:0000256" key="1">
    <source>
        <dbReference type="ARBA" id="ARBA00022729"/>
    </source>
</evidence>
<gene>
    <name evidence="4" type="ORF">FXN63_04530</name>
</gene>
<feature type="domain" description="YNCE-like beta-propeller" evidence="3">
    <location>
        <begin position="10"/>
        <end position="319"/>
    </location>
</feature>
<dbReference type="Gene3D" id="2.130.10.10">
    <property type="entry name" value="YVTN repeat-like/Quinoprotein amine dehydrogenase"/>
    <property type="match status" value="3"/>
</dbReference>
<dbReference type="Pfam" id="PF21783">
    <property type="entry name" value="YNCE"/>
    <property type="match status" value="1"/>
</dbReference>
<organism evidence="4 5">
    <name type="scientific">Pigmentiphaga aceris</name>
    <dbReference type="NCBI Taxonomy" id="1940612"/>
    <lineage>
        <taxon>Bacteria</taxon>
        <taxon>Pseudomonadati</taxon>
        <taxon>Pseudomonadota</taxon>
        <taxon>Betaproteobacteria</taxon>
        <taxon>Burkholderiales</taxon>
        <taxon>Alcaligenaceae</taxon>
        <taxon>Pigmentiphaga</taxon>
    </lineage>
</organism>
<dbReference type="EMBL" id="CP043046">
    <property type="protein sequence ID" value="QEI09120.1"/>
    <property type="molecule type" value="Genomic_DNA"/>
</dbReference>
<dbReference type="InterPro" id="IPR015943">
    <property type="entry name" value="WD40/YVTN_repeat-like_dom_sf"/>
</dbReference>
<evidence type="ECO:0000256" key="2">
    <source>
        <dbReference type="SAM" id="SignalP"/>
    </source>
</evidence>
<accession>A0A5C0B6M6</accession>
<keyword evidence="5" id="KW-1185">Reference proteome</keyword>
<proteinExistence type="predicted"/>
<evidence type="ECO:0000313" key="4">
    <source>
        <dbReference type="EMBL" id="QEI09120.1"/>
    </source>
</evidence>
<evidence type="ECO:0000259" key="3">
    <source>
        <dbReference type="Pfam" id="PF21783"/>
    </source>
</evidence>
<protein>
    <submittedName>
        <fullName evidence="4">Beta-propeller fold lactonase family protein</fullName>
    </submittedName>
</protein>
<evidence type="ECO:0000313" key="5">
    <source>
        <dbReference type="Proteomes" id="UP000325161"/>
    </source>
</evidence>
<dbReference type="InterPro" id="IPR048433">
    <property type="entry name" value="YNCE-like_beta-prop"/>
</dbReference>
<dbReference type="SUPFAM" id="SSF50974">
    <property type="entry name" value="Nitrous oxide reductase, N-terminal domain"/>
    <property type="match status" value="1"/>
</dbReference>
<dbReference type="PANTHER" id="PTHR47197">
    <property type="entry name" value="PROTEIN NIRF"/>
    <property type="match status" value="1"/>
</dbReference>
<feature type="chain" id="PRO_5022683893" evidence="2">
    <location>
        <begin position="17"/>
        <end position="321"/>
    </location>
</feature>
<dbReference type="OrthoDB" id="8674919at2"/>
<feature type="signal peptide" evidence="2">
    <location>
        <begin position="1"/>
        <end position="16"/>
    </location>
</feature>
<dbReference type="InterPro" id="IPR051200">
    <property type="entry name" value="Host-pathogen_enzymatic-act"/>
</dbReference>
<dbReference type="KEGG" id="pacr:FXN63_04530"/>
<sequence>MAALAASLVCSAAALAAPPVFVLNSLDANVSILDPVTYAEIKRVPTGKEPHHIYLSPDRKSLLVANALSDSITLMDPNTGDIQRTITGISDPYHLRFSPDMKWFVTAANRLDHIDIYQWTPAAVGFDLKLVKRVPAPKTPSHIAIDSKSKTTYISLQDSDQVMAIDLATQTPKWTIPVGKTPADILVTPDDKVLLLALTGDSYVEAYDITVSPAKLITRIKTAAGAHAFRGQGDGKHLFVSNRTANSISRIDMQALKVVDTFPVPGGPDCMDVLADGKTLLVTSRWAGKLSVINLADKSIKRYPVGKSPHGVWTLNHAPTL</sequence>
<keyword evidence="1 2" id="KW-0732">Signal</keyword>
<dbReference type="InterPro" id="IPR011045">
    <property type="entry name" value="N2O_reductase_N"/>
</dbReference>
<dbReference type="Proteomes" id="UP000325161">
    <property type="component" value="Chromosome"/>
</dbReference>